<dbReference type="PROSITE" id="PS01124">
    <property type="entry name" value="HTH_ARAC_FAMILY_2"/>
    <property type="match status" value="1"/>
</dbReference>
<dbReference type="PANTHER" id="PTHR43280">
    <property type="entry name" value="ARAC-FAMILY TRANSCRIPTIONAL REGULATOR"/>
    <property type="match status" value="1"/>
</dbReference>
<dbReference type="InterPro" id="IPR009057">
    <property type="entry name" value="Homeodomain-like_sf"/>
</dbReference>
<keyword evidence="4" id="KW-0472">Membrane</keyword>
<name>A0A0E4CYA8_9BACL</name>
<feature type="transmembrane region" description="Helical" evidence="4">
    <location>
        <begin position="12"/>
        <end position="36"/>
    </location>
</feature>
<dbReference type="AlphaFoldDB" id="A0A0E4CYA8"/>
<dbReference type="SMART" id="SM00342">
    <property type="entry name" value="HTH_ARAC"/>
    <property type="match status" value="1"/>
</dbReference>
<proteinExistence type="predicted"/>
<dbReference type="PRINTS" id="PR00032">
    <property type="entry name" value="HTHARAC"/>
</dbReference>
<dbReference type="Gene3D" id="1.10.10.60">
    <property type="entry name" value="Homeodomain-like"/>
    <property type="match status" value="2"/>
</dbReference>
<evidence type="ECO:0000313" key="6">
    <source>
        <dbReference type="EMBL" id="CQR57251.1"/>
    </source>
</evidence>
<dbReference type="EMBL" id="LN831776">
    <property type="protein sequence ID" value="CQR57251.1"/>
    <property type="molecule type" value="Genomic_DNA"/>
</dbReference>
<evidence type="ECO:0000313" key="7">
    <source>
        <dbReference type="Proteomes" id="UP000033163"/>
    </source>
</evidence>
<dbReference type="InterPro" id="IPR018060">
    <property type="entry name" value="HTH_AraC"/>
</dbReference>
<keyword evidence="4" id="KW-0812">Transmembrane</keyword>
<keyword evidence="1" id="KW-0805">Transcription regulation</keyword>
<protein>
    <submittedName>
        <fullName evidence="6">AraC family transcriptional regulator</fullName>
    </submittedName>
</protein>
<evidence type="ECO:0000259" key="5">
    <source>
        <dbReference type="PROSITE" id="PS01124"/>
    </source>
</evidence>
<gene>
    <name evidence="6" type="ORF">PRIO_4849</name>
</gene>
<dbReference type="RefSeq" id="WP_020429091.1">
    <property type="nucleotide sequence ID" value="NZ_AGBD01000756.1"/>
</dbReference>
<evidence type="ECO:0000256" key="2">
    <source>
        <dbReference type="ARBA" id="ARBA00023125"/>
    </source>
</evidence>
<organism evidence="6 7">
    <name type="scientific">Paenibacillus riograndensis SBR5</name>
    <dbReference type="NCBI Taxonomy" id="1073571"/>
    <lineage>
        <taxon>Bacteria</taxon>
        <taxon>Bacillati</taxon>
        <taxon>Bacillota</taxon>
        <taxon>Bacilli</taxon>
        <taxon>Bacillales</taxon>
        <taxon>Paenibacillaceae</taxon>
        <taxon>Paenibacillus</taxon>
        <taxon>Paenibacillus sonchi group</taxon>
    </lineage>
</organism>
<keyword evidence="2" id="KW-0238">DNA-binding</keyword>
<keyword evidence="4" id="KW-1133">Transmembrane helix</keyword>
<dbReference type="Gene3D" id="3.30.450.20">
    <property type="entry name" value="PAS domain"/>
    <property type="match status" value="1"/>
</dbReference>
<dbReference type="Proteomes" id="UP000033163">
    <property type="component" value="Chromosome I"/>
</dbReference>
<dbReference type="GO" id="GO:0043565">
    <property type="term" value="F:sequence-specific DNA binding"/>
    <property type="evidence" value="ECO:0007669"/>
    <property type="project" value="InterPro"/>
</dbReference>
<sequence length="762" mass="86180">MKHKKLMFSQSVAFKWIVSYAVIMLIPLVVSAIIYLQTKQIVEYEIERAGHAMLKQMQNTVDSEINQAEKLAMQLSIHNDVNKYLNLTPGEEGTQAFEIYKTRQELSKYKSTNDFVSGIYLYSSLLDKVLTDETYTDSKTFYEINRQMIGLSYEDWLSALKGDAGKGKDALPLIEFKRWGTNVVLMKPFSNAGGEHTLRGALILPLNGSKIQNMLKNVDWVNNGDVYIVDRNHQVLFQNNSMAGLESVPWAEEGGKGAGTSFIDIAGTENMVSFIASDTTDWKYISVFPSSIFWEKAREIRNLNLIGLLLCFFIGGGVISYFARKNYNPVRELVNLFSGAKDEQSRRVLDEFAFIRESALATIRERDDINSRQFRQLRVLQTYYLSRLLRGQIEDGLTVGEAARLHHFEWESEDFAVLLFYIQGSSEGGPSPSLANFIVSNILKDFTGGHHGLSFTEMDGMLAAVVNIRAGRADSWKEDMEEALAQTMEFIAHKYRLQIVMAGSERHTGLNSLHQGYLQALEAQEYRLVLEENGPVWYGEIQPQPTDYYLSLNDEVVFINLIKSGELEKASGMVDDILARFFGSQVSVELVRYAMIDMTSSIMKAVPQETQRSKLWEEWRPMKRLLVCTTRGEFRQELMELTAMACGMANEKLTLISNTGIGEEVSAYVKDNYADINLSVSMIGAHFGITPQYVSKLFKEQTGQGLHDYISQVRTEAAKAYLQEGITIEEISARVGFSSSSAFIRVFKKYEGITPGRFKNLQ</sequence>
<dbReference type="STRING" id="483937.AMQ84_15990"/>
<dbReference type="KEGG" id="pri:PRIO_4849"/>
<reference evidence="7" key="1">
    <citation type="submission" date="2015-03" db="EMBL/GenBank/DDBJ databases">
        <authorList>
            <person name="Wibberg D."/>
        </authorList>
    </citation>
    <scope>NUCLEOTIDE SEQUENCE [LARGE SCALE GENOMIC DNA]</scope>
</reference>
<feature type="domain" description="HTH araC/xylS-type" evidence="5">
    <location>
        <begin position="663"/>
        <end position="761"/>
    </location>
</feature>
<evidence type="ECO:0000256" key="4">
    <source>
        <dbReference type="SAM" id="Phobius"/>
    </source>
</evidence>
<dbReference type="PANTHER" id="PTHR43280:SF2">
    <property type="entry name" value="HTH-TYPE TRANSCRIPTIONAL REGULATOR EXSA"/>
    <property type="match status" value="1"/>
</dbReference>
<accession>A0A0E4CYA8</accession>
<dbReference type="HOGENOM" id="CLU_019175_1_0_9"/>
<dbReference type="SUPFAM" id="SSF46689">
    <property type="entry name" value="Homeodomain-like"/>
    <property type="match status" value="1"/>
</dbReference>
<dbReference type="Pfam" id="PF12833">
    <property type="entry name" value="HTH_18"/>
    <property type="match status" value="1"/>
</dbReference>
<dbReference type="PATRIC" id="fig|1073571.4.peg.5208"/>
<dbReference type="GO" id="GO:0003700">
    <property type="term" value="F:DNA-binding transcription factor activity"/>
    <property type="evidence" value="ECO:0007669"/>
    <property type="project" value="InterPro"/>
</dbReference>
<evidence type="ECO:0000256" key="1">
    <source>
        <dbReference type="ARBA" id="ARBA00023015"/>
    </source>
</evidence>
<keyword evidence="3" id="KW-0804">Transcription</keyword>
<dbReference type="InterPro" id="IPR020449">
    <property type="entry name" value="Tscrpt_reg_AraC-type_HTH"/>
</dbReference>
<evidence type="ECO:0000256" key="3">
    <source>
        <dbReference type="ARBA" id="ARBA00023163"/>
    </source>
</evidence>